<sequence length="454" mass="51455">MDPALYNAAVEGNISNGDFSLAEYLKRDEENEYQITPALLCLRNKKNETALHIAANEGHIKVVHLLLSIDEYYKESLMRMTDENGDTALDKAVRSRHQDVARLLVKEDPKFEFPYEKARETPIHLADEFGLRDSLVEILNSCKKPTSSACPLNRKPLHAALIQEHTDCARLLIQWNRLLCEEPDVGGRNSLHFAALLGLKEVVSDMLGWRIFAIFSYFYMATNPRPFPNQDFGNLWSLSKVGARSHLVAMSGVVIAFLTGMYATLAHLVGLAVTVCGISCISFIIWAVLRPGIRAFMVQDTRHGQGLDLGRDKLCIKAWFMIPGCLRKCIRSAFSYLTLYVAVGFRFEPDVIAEAFSTSTPVGMDWLHWCYATLDYRNRKVTFSFLNKPAIECEENYLAPIGLPQSVPVVYEFPEVFPDDLPGIPPDREIYFGIDVLLDTHLFLFRHIEWLLQS</sequence>
<keyword evidence="1" id="KW-0040">ANK repeat</keyword>
<proteinExistence type="predicted"/>
<dbReference type="AlphaFoldDB" id="A0A2G2WUY5"/>
<keyword evidence="4" id="KW-1185">Reference proteome</keyword>
<dbReference type="SUPFAM" id="SSF48403">
    <property type="entry name" value="Ankyrin repeat"/>
    <property type="match status" value="1"/>
</dbReference>
<dbReference type="Proteomes" id="UP000224567">
    <property type="component" value="Unassembled WGS sequence"/>
</dbReference>
<feature type="repeat" description="ANK" evidence="1">
    <location>
        <begin position="46"/>
        <end position="68"/>
    </location>
</feature>
<keyword evidence="2" id="KW-0472">Membrane</keyword>
<dbReference type="SMART" id="SM00248">
    <property type="entry name" value="ANK"/>
    <property type="match status" value="4"/>
</dbReference>
<dbReference type="EMBL" id="MLFT02000005">
    <property type="protein sequence ID" value="PHT49047.1"/>
    <property type="molecule type" value="Genomic_DNA"/>
</dbReference>
<evidence type="ECO:0000313" key="3">
    <source>
        <dbReference type="EMBL" id="PHT49047.1"/>
    </source>
</evidence>
<keyword evidence="2" id="KW-1133">Transmembrane helix</keyword>
<reference evidence="3 4" key="1">
    <citation type="journal article" date="2017" name="Genome Biol.">
        <title>New reference genome sequences of hot pepper reveal the massive evolution of plant disease-resistance genes by retroduplication.</title>
        <authorList>
            <person name="Kim S."/>
            <person name="Park J."/>
            <person name="Yeom S.I."/>
            <person name="Kim Y.M."/>
            <person name="Seo E."/>
            <person name="Kim K.T."/>
            <person name="Kim M.S."/>
            <person name="Lee J.M."/>
            <person name="Cheong K."/>
            <person name="Shin H.S."/>
            <person name="Kim S.B."/>
            <person name="Han K."/>
            <person name="Lee J."/>
            <person name="Park M."/>
            <person name="Lee H.A."/>
            <person name="Lee H.Y."/>
            <person name="Lee Y."/>
            <person name="Oh S."/>
            <person name="Lee J.H."/>
            <person name="Choi E."/>
            <person name="Choi E."/>
            <person name="Lee S.E."/>
            <person name="Jeon J."/>
            <person name="Kim H."/>
            <person name="Choi G."/>
            <person name="Song H."/>
            <person name="Lee J."/>
            <person name="Lee S.C."/>
            <person name="Kwon J.K."/>
            <person name="Lee H.Y."/>
            <person name="Koo N."/>
            <person name="Hong Y."/>
            <person name="Kim R.W."/>
            <person name="Kang W.H."/>
            <person name="Huh J.H."/>
            <person name="Kang B.C."/>
            <person name="Yang T.J."/>
            <person name="Lee Y.H."/>
            <person name="Bennetzen J.L."/>
            <person name="Choi D."/>
        </authorList>
    </citation>
    <scope>NUCLEOTIDE SEQUENCE [LARGE SCALE GENOMIC DNA]</scope>
    <source>
        <strain evidence="4">cv. PBC81</strain>
    </source>
</reference>
<dbReference type="STRING" id="33114.A0A2G2WUY5"/>
<dbReference type="InterPro" id="IPR002110">
    <property type="entry name" value="Ankyrin_rpt"/>
</dbReference>
<dbReference type="PROSITE" id="PS50088">
    <property type="entry name" value="ANK_REPEAT"/>
    <property type="match status" value="1"/>
</dbReference>
<evidence type="ECO:0000313" key="4">
    <source>
        <dbReference type="Proteomes" id="UP000224567"/>
    </source>
</evidence>
<accession>A0A2G2WUY5</accession>
<name>A0A2G2WUY5_CAPBA</name>
<dbReference type="OrthoDB" id="1847170at2759"/>
<organism evidence="3 4">
    <name type="scientific">Capsicum baccatum</name>
    <name type="common">Peruvian pepper</name>
    <dbReference type="NCBI Taxonomy" id="33114"/>
    <lineage>
        <taxon>Eukaryota</taxon>
        <taxon>Viridiplantae</taxon>
        <taxon>Streptophyta</taxon>
        <taxon>Embryophyta</taxon>
        <taxon>Tracheophyta</taxon>
        <taxon>Spermatophyta</taxon>
        <taxon>Magnoliopsida</taxon>
        <taxon>eudicotyledons</taxon>
        <taxon>Gunneridae</taxon>
        <taxon>Pentapetalae</taxon>
        <taxon>asterids</taxon>
        <taxon>lamiids</taxon>
        <taxon>Solanales</taxon>
        <taxon>Solanaceae</taxon>
        <taxon>Solanoideae</taxon>
        <taxon>Capsiceae</taxon>
        <taxon>Capsicum</taxon>
    </lineage>
</organism>
<keyword evidence="2" id="KW-0812">Transmembrane</keyword>
<dbReference type="Gene3D" id="1.25.40.20">
    <property type="entry name" value="Ankyrin repeat-containing domain"/>
    <property type="match status" value="1"/>
</dbReference>
<feature type="transmembrane region" description="Helical" evidence="2">
    <location>
        <begin position="247"/>
        <end position="265"/>
    </location>
</feature>
<gene>
    <name evidence="3" type="ORF">CQW23_13255</name>
</gene>
<evidence type="ECO:0000256" key="1">
    <source>
        <dbReference type="PROSITE-ProRule" id="PRU00023"/>
    </source>
</evidence>
<dbReference type="PANTHER" id="PTHR24121">
    <property type="entry name" value="NO MECHANORECEPTOR POTENTIAL C, ISOFORM D-RELATED"/>
    <property type="match status" value="1"/>
</dbReference>
<dbReference type="Pfam" id="PF12796">
    <property type="entry name" value="Ank_2"/>
    <property type="match status" value="2"/>
</dbReference>
<evidence type="ECO:0000256" key="2">
    <source>
        <dbReference type="SAM" id="Phobius"/>
    </source>
</evidence>
<comment type="caution">
    <text evidence="3">The sequence shown here is derived from an EMBL/GenBank/DDBJ whole genome shotgun (WGS) entry which is preliminary data.</text>
</comment>
<reference evidence="4" key="2">
    <citation type="journal article" date="2017" name="J. Anim. Genet.">
        <title>Multiple reference genome sequences of hot pepper reveal the massive evolution of plant disease resistance genes by retroduplication.</title>
        <authorList>
            <person name="Kim S."/>
            <person name="Park J."/>
            <person name="Yeom S.-I."/>
            <person name="Kim Y.-M."/>
            <person name="Seo E."/>
            <person name="Kim K.-T."/>
            <person name="Kim M.-S."/>
            <person name="Lee J.M."/>
            <person name="Cheong K."/>
            <person name="Shin H.-S."/>
            <person name="Kim S.-B."/>
            <person name="Han K."/>
            <person name="Lee J."/>
            <person name="Park M."/>
            <person name="Lee H.-A."/>
            <person name="Lee H.-Y."/>
            <person name="Lee Y."/>
            <person name="Oh S."/>
            <person name="Lee J.H."/>
            <person name="Choi E."/>
            <person name="Choi E."/>
            <person name="Lee S.E."/>
            <person name="Jeon J."/>
            <person name="Kim H."/>
            <person name="Choi G."/>
            <person name="Song H."/>
            <person name="Lee J."/>
            <person name="Lee S.-C."/>
            <person name="Kwon J.-K."/>
            <person name="Lee H.-Y."/>
            <person name="Koo N."/>
            <person name="Hong Y."/>
            <person name="Kim R.W."/>
            <person name="Kang W.-H."/>
            <person name="Huh J.H."/>
            <person name="Kang B.-C."/>
            <person name="Yang T.-J."/>
            <person name="Lee Y.-H."/>
            <person name="Bennetzen J.L."/>
            <person name="Choi D."/>
        </authorList>
    </citation>
    <scope>NUCLEOTIDE SEQUENCE [LARGE SCALE GENOMIC DNA]</scope>
    <source>
        <strain evidence="4">cv. PBC81</strain>
    </source>
</reference>
<feature type="transmembrane region" description="Helical" evidence="2">
    <location>
        <begin position="271"/>
        <end position="289"/>
    </location>
</feature>
<dbReference type="PROSITE" id="PS50297">
    <property type="entry name" value="ANK_REP_REGION"/>
    <property type="match status" value="1"/>
</dbReference>
<protein>
    <submittedName>
        <fullName evidence="3">Uncharacterized protein</fullName>
    </submittedName>
</protein>
<dbReference type="PANTHER" id="PTHR24121:SF22">
    <property type="entry name" value="PROTEIN ACCELERATED CELL DEATH 6-LIKE"/>
    <property type="match status" value="1"/>
</dbReference>
<dbReference type="InterPro" id="IPR036770">
    <property type="entry name" value="Ankyrin_rpt-contain_sf"/>
</dbReference>